<accession>A0A6I1EMJ3</accession>
<feature type="domain" description="ABC transporter" evidence="6">
    <location>
        <begin position="2"/>
        <end position="227"/>
    </location>
</feature>
<keyword evidence="3" id="KW-0472">Membrane</keyword>
<dbReference type="EMBL" id="WEHX01000065">
    <property type="protein sequence ID" value="KAB7656926.1"/>
    <property type="molecule type" value="Genomic_DNA"/>
</dbReference>
<dbReference type="PANTHER" id="PTHR42734:SF17">
    <property type="entry name" value="METAL TRANSPORT SYSTEM ATP-BINDING PROTEIN TM_0124-RELATED"/>
    <property type="match status" value="1"/>
</dbReference>
<dbReference type="GO" id="GO:0005524">
    <property type="term" value="F:ATP binding"/>
    <property type="evidence" value="ECO:0007669"/>
    <property type="project" value="UniProtKB-KW"/>
</dbReference>
<dbReference type="GO" id="GO:0016887">
    <property type="term" value="F:ATP hydrolysis activity"/>
    <property type="evidence" value="ECO:0007669"/>
    <property type="project" value="InterPro"/>
</dbReference>
<keyword evidence="4" id="KW-0547">Nucleotide-binding</keyword>
<evidence type="ECO:0000259" key="6">
    <source>
        <dbReference type="PROSITE" id="PS50893"/>
    </source>
</evidence>
<dbReference type="InterPro" id="IPR050153">
    <property type="entry name" value="Metal_Ion_Import_ABC"/>
</dbReference>
<dbReference type="OrthoDB" id="5296765at2"/>
<dbReference type="PANTHER" id="PTHR42734">
    <property type="entry name" value="METAL TRANSPORT SYSTEM ATP-BINDING PROTEIN TM_0124-RELATED"/>
    <property type="match status" value="1"/>
</dbReference>
<dbReference type="SUPFAM" id="SSF52540">
    <property type="entry name" value="P-loop containing nucleoside triphosphate hydrolases"/>
    <property type="match status" value="1"/>
</dbReference>
<keyword evidence="2" id="KW-0813">Transport</keyword>
<dbReference type="SMART" id="SM00382">
    <property type="entry name" value="AAA"/>
    <property type="match status" value="1"/>
</dbReference>
<sequence>MISISHLYFSYTGGAPYLLRDLSFNIEEGSYASIIGMNGAGKTTLMRLVLGFLSPSSGWIRVATKEIGYVPQTDPTSMAGFPITVEELLFSFASAKGMPGSDRDEAVEDVLEAVGMAGMKRSLFPSLSGGERQRVLLARALLGENRLLILDEPSTGVDLRSQRELYALLKSLNRQRGITIVAVEHNLAEAVASSTELIHLMDGRAHICSPAAYQEEEKKELVPDRNEG</sequence>
<keyword evidence="3" id="KW-1003">Cell membrane</keyword>
<evidence type="ECO:0000313" key="7">
    <source>
        <dbReference type="EMBL" id="KAB7656926.1"/>
    </source>
</evidence>
<protein>
    <submittedName>
        <fullName evidence="7">Metal ABC transporter ATP-binding protein</fullName>
    </submittedName>
</protein>
<dbReference type="InterPro" id="IPR017871">
    <property type="entry name" value="ABC_transporter-like_CS"/>
</dbReference>
<dbReference type="PROSITE" id="PS50893">
    <property type="entry name" value="ABC_TRANSPORTER_2"/>
    <property type="match status" value="1"/>
</dbReference>
<evidence type="ECO:0000256" key="3">
    <source>
        <dbReference type="ARBA" id="ARBA00022475"/>
    </source>
</evidence>
<dbReference type="InterPro" id="IPR027417">
    <property type="entry name" value="P-loop_NTPase"/>
</dbReference>
<dbReference type="PROSITE" id="PS00211">
    <property type="entry name" value="ABC_TRANSPORTER_1"/>
    <property type="match status" value="1"/>
</dbReference>
<reference evidence="7 8" key="1">
    <citation type="submission" date="2019-10" db="EMBL/GenBank/DDBJ databases">
        <title>Genome diversity of Sutterella seckii.</title>
        <authorList>
            <person name="Chaplin A.V."/>
            <person name="Sokolova S.R."/>
            <person name="Mosin K.A."/>
            <person name="Ivanova E.L."/>
            <person name="Kochetkova T.O."/>
            <person name="Goltsov A.Y."/>
            <person name="Trofimov D.Y."/>
            <person name="Efimov B.A."/>
        </authorList>
    </citation>
    <scope>NUCLEOTIDE SEQUENCE [LARGE SCALE GENOMIC DNA]</scope>
    <source>
        <strain evidence="7 8">ASD393</strain>
    </source>
</reference>
<dbReference type="Proteomes" id="UP000430564">
    <property type="component" value="Unassembled WGS sequence"/>
</dbReference>
<evidence type="ECO:0000256" key="1">
    <source>
        <dbReference type="ARBA" id="ARBA00005417"/>
    </source>
</evidence>
<evidence type="ECO:0000256" key="4">
    <source>
        <dbReference type="ARBA" id="ARBA00022741"/>
    </source>
</evidence>
<dbReference type="InterPro" id="IPR003593">
    <property type="entry name" value="AAA+_ATPase"/>
</dbReference>
<dbReference type="Pfam" id="PF00005">
    <property type="entry name" value="ABC_tran"/>
    <property type="match status" value="1"/>
</dbReference>
<dbReference type="AlphaFoldDB" id="A0A6I1EMJ3"/>
<dbReference type="Gene3D" id="3.40.50.300">
    <property type="entry name" value="P-loop containing nucleotide triphosphate hydrolases"/>
    <property type="match status" value="1"/>
</dbReference>
<evidence type="ECO:0000256" key="5">
    <source>
        <dbReference type="ARBA" id="ARBA00022840"/>
    </source>
</evidence>
<dbReference type="InterPro" id="IPR003439">
    <property type="entry name" value="ABC_transporter-like_ATP-bd"/>
</dbReference>
<evidence type="ECO:0000313" key="8">
    <source>
        <dbReference type="Proteomes" id="UP000430564"/>
    </source>
</evidence>
<name>A0A6I1EMJ3_9BURK</name>
<comment type="caution">
    <text evidence="7">The sequence shown here is derived from an EMBL/GenBank/DDBJ whole genome shotgun (WGS) entry which is preliminary data.</text>
</comment>
<evidence type="ECO:0000256" key="2">
    <source>
        <dbReference type="ARBA" id="ARBA00022448"/>
    </source>
</evidence>
<organism evidence="7 8">
    <name type="scientific">Sutterella seckii</name>
    <dbReference type="NCBI Taxonomy" id="1944635"/>
    <lineage>
        <taxon>Bacteria</taxon>
        <taxon>Pseudomonadati</taxon>
        <taxon>Pseudomonadota</taxon>
        <taxon>Betaproteobacteria</taxon>
        <taxon>Burkholderiales</taxon>
        <taxon>Sutterellaceae</taxon>
        <taxon>Sutterella</taxon>
    </lineage>
</organism>
<comment type="similarity">
    <text evidence="1">Belongs to the ABC transporter superfamily.</text>
</comment>
<keyword evidence="5 7" id="KW-0067">ATP-binding</keyword>
<gene>
    <name evidence="7" type="ORF">GBM95_08635</name>
</gene>
<proteinExistence type="inferred from homology"/>